<dbReference type="InterPro" id="IPR011576">
    <property type="entry name" value="Pyridox_Oxase_N"/>
</dbReference>
<dbReference type="Pfam" id="PF01243">
    <property type="entry name" value="PNPOx_N"/>
    <property type="match status" value="1"/>
</dbReference>
<accession>A0A7J4GSN8</accession>
<evidence type="ECO:0000259" key="1">
    <source>
        <dbReference type="Pfam" id="PF01243"/>
    </source>
</evidence>
<name>A0A7J4GSN8_9ARCH</name>
<dbReference type="InterPro" id="IPR012349">
    <property type="entry name" value="Split_barrel_FMN-bd"/>
</dbReference>
<protein>
    <recommendedName>
        <fullName evidence="1">Pyridoxamine 5'-phosphate oxidase N-terminal domain-containing protein</fullName>
    </recommendedName>
</protein>
<feature type="domain" description="Pyridoxamine 5'-phosphate oxidase N-terminal" evidence="1">
    <location>
        <begin position="2"/>
        <end position="126"/>
    </location>
</feature>
<sequence length="141" mass="16384">METLQKFILEHNTMTLATVGNKVASAAAVFYVPIKNNTSLIFVSSPESEHILNCKMEPHCAVTIQDDGLRWEIIKGAQLKGEVYVADKKYWMNYFEKYPYIKSDETLSKVLEKVKLYEFEIEWARLIDNSKGFGNREEYNF</sequence>
<gene>
    <name evidence="2" type="ORF">EYQ70_04465</name>
</gene>
<dbReference type="Proteomes" id="UP000585802">
    <property type="component" value="Unassembled WGS sequence"/>
</dbReference>
<dbReference type="Gene3D" id="2.30.110.10">
    <property type="entry name" value="Electron Transport, Fmn-binding Protein, Chain A"/>
    <property type="match status" value="1"/>
</dbReference>
<proteinExistence type="predicted"/>
<reference evidence="3" key="1">
    <citation type="journal article" date="2019" name="bioRxiv">
        <title>Genome diversification in globally distributed novel marine Proteobacteria is linked to environmental adaptation.</title>
        <authorList>
            <person name="Zhou Z."/>
            <person name="Tran P.Q."/>
            <person name="Kieft K."/>
            <person name="Anantharaman K."/>
        </authorList>
    </citation>
    <scope>NUCLEOTIDE SEQUENCE [LARGE SCALE GENOMIC DNA]</scope>
</reference>
<dbReference type="SUPFAM" id="SSF50475">
    <property type="entry name" value="FMN-binding split barrel"/>
    <property type="match status" value="1"/>
</dbReference>
<dbReference type="EMBL" id="DUCX01000074">
    <property type="protein sequence ID" value="HIF37633.1"/>
    <property type="molecule type" value="Genomic_DNA"/>
</dbReference>
<evidence type="ECO:0000313" key="3">
    <source>
        <dbReference type="Proteomes" id="UP000585802"/>
    </source>
</evidence>
<dbReference type="AlphaFoldDB" id="A0A7J4GSN8"/>
<evidence type="ECO:0000313" key="2">
    <source>
        <dbReference type="EMBL" id="HIF37633.1"/>
    </source>
</evidence>
<comment type="caution">
    <text evidence="2">The sequence shown here is derived from an EMBL/GenBank/DDBJ whole genome shotgun (WGS) entry which is preliminary data.</text>
</comment>
<organism evidence="2 3">
    <name type="scientific">Marine Group III euryarchaeote</name>
    <dbReference type="NCBI Taxonomy" id="2173149"/>
    <lineage>
        <taxon>Archaea</taxon>
        <taxon>Methanobacteriati</taxon>
        <taxon>Thermoplasmatota</taxon>
        <taxon>Thermoplasmata</taxon>
        <taxon>Candidatus Thermoprofundales</taxon>
    </lineage>
</organism>